<protein>
    <submittedName>
        <fullName evidence="2">Uncharacterized protein</fullName>
    </submittedName>
</protein>
<proteinExistence type="predicted"/>
<sequence length="66" mass="7328">MLKLPVLPLRWVLAALLIGCGHVAAAQPDPLRELEDLLRQGHGGEAYELALGLREGHEGEPRFDYR</sequence>
<dbReference type="Proteomes" id="UP000250928">
    <property type="component" value="Unassembled WGS sequence"/>
</dbReference>
<name>A0A6N4DMM4_9GAMM</name>
<comment type="caution">
    <text evidence="2">The sequence shown here is derived from an EMBL/GenBank/DDBJ whole genome shotgun (WGS) entry which is preliminary data.</text>
</comment>
<dbReference type="AlphaFoldDB" id="A0A6N4DMM4"/>
<gene>
    <name evidence="2" type="ORF">C3L24_13195</name>
</gene>
<feature type="signal peptide" evidence="1">
    <location>
        <begin position="1"/>
        <end position="26"/>
    </location>
</feature>
<keyword evidence="1" id="KW-0732">Signal</keyword>
<evidence type="ECO:0000313" key="2">
    <source>
        <dbReference type="EMBL" id="PUD98224.1"/>
    </source>
</evidence>
<dbReference type="EMBL" id="PQCO01000316">
    <property type="protein sequence ID" value="PUD98224.1"/>
    <property type="molecule type" value="Genomic_DNA"/>
</dbReference>
<feature type="chain" id="PRO_5026842372" evidence="1">
    <location>
        <begin position="27"/>
        <end position="66"/>
    </location>
</feature>
<reference evidence="2 3" key="1">
    <citation type="submission" date="2018-01" db="EMBL/GenBank/DDBJ databases">
        <title>Novel co-symbiosis in the lucinid bivalve Phacoides pectinatus.</title>
        <authorList>
            <person name="Lim S.J."/>
            <person name="Davis B.G."/>
            <person name="Gill D.E."/>
            <person name="Engel A.S."/>
            <person name="Anderson L.C."/>
            <person name="Campbell B.J."/>
        </authorList>
    </citation>
    <scope>NUCLEOTIDE SEQUENCE [LARGE SCALE GENOMIC DNA]</scope>
    <source>
        <strain evidence="2">N3_P5</strain>
    </source>
</reference>
<evidence type="ECO:0000313" key="3">
    <source>
        <dbReference type="Proteomes" id="UP000250928"/>
    </source>
</evidence>
<evidence type="ECO:0000256" key="1">
    <source>
        <dbReference type="SAM" id="SignalP"/>
    </source>
</evidence>
<accession>A0A6N4DMM4</accession>
<organism evidence="2 3">
    <name type="scientific">Candidatus Sedimenticola endophacoides</name>
    <dbReference type="NCBI Taxonomy" id="2548426"/>
    <lineage>
        <taxon>Bacteria</taxon>
        <taxon>Pseudomonadati</taxon>
        <taxon>Pseudomonadota</taxon>
        <taxon>Gammaproteobacteria</taxon>
        <taxon>Chromatiales</taxon>
        <taxon>Sedimenticolaceae</taxon>
        <taxon>Sedimenticola</taxon>
    </lineage>
</organism>